<organism evidence="1 2">
    <name type="scientific">Eubacterium aggregans</name>
    <dbReference type="NCBI Taxonomy" id="81409"/>
    <lineage>
        <taxon>Bacteria</taxon>
        <taxon>Bacillati</taxon>
        <taxon>Bacillota</taxon>
        <taxon>Clostridia</taxon>
        <taxon>Eubacteriales</taxon>
        <taxon>Eubacteriaceae</taxon>
        <taxon>Eubacterium</taxon>
    </lineage>
</organism>
<dbReference type="Gene3D" id="3.30.2010.20">
    <property type="match status" value="1"/>
</dbReference>
<protein>
    <submittedName>
        <fullName evidence="1">Zinicin-like metallopeptidase</fullName>
    </submittedName>
</protein>
<dbReference type="AlphaFoldDB" id="A0A1H4B875"/>
<dbReference type="Proteomes" id="UP000199394">
    <property type="component" value="Unassembled WGS sequence"/>
</dbReference>
<name>A0A1H4B875_9FIRM</name>
<dbReference type="RefSeq" id="WP_090307043.1">
    <property type="nucleotide sequence ID" value="NZ_FNRK01000010.1"/>
</dbReference>
<keyword evidence="2" id="KW-1185">Reference proteome</keyword>
<evidence type="ECO:0000313" key="1">
    <source>
        <dbReference type="EMBL" id="SEA44350.1"/>
    </source>
</evidence>
<gene>
    <name evidence="1" type="ORF">SAMN04515656_11087</name>
</gene>
<dbReference type="EMBL" id="FNRK01000010">
    <property type="protein sequence ID" value="SEA44350.1"/>
    <property type="molecule type" value="Genomic_DNA"/>
</dbReference>
<accession>A0A1H4B875</accession>
<dbReference type="InterPro" id="IPR038555">
    <property type="entry name" value="Zincin_1_sf"/>
</dbReference>
<dbReference type="CDD" id="cd12953">
    <property type="entry name" value="MMP_TTHA0227"/>
    <property type="match status" value="1"/>
</dbReference>
<dbReference type="SUPFAM" id="SSF55486">
    <property type="entry name" value="Metalloproteases ('zincins'), catalytic domain"/>
    <property type="match status" value="1"/>
</dbReference>
<reference evidence="1 2" key="1">
    <citation type="submission" date="2016-10" db="EMBL/GenBank/DDBJ databases">
        <authorList>
            <person name="de Groot N.N."/>
        </authorList>
    </citation>
    <scope>NUCLEOTIDE SEQUENCE [LARGE SCALE GENOMIC DNA]</scope>
    <source>
        <strain evidence="1 2">SR12</strain>
    </source>
</reference>
<sequence length="137" mass="15587">MIGIDGFQGILEELAGELPRDFYRELNRLIILEEGAKRSPQSVPEAPLYIMGEYTVDALGRGITLYYGSFVQVYGGLAEKDLRDAMRRVLRHEFRHHLESLSGIRDLEILDRIQMEEYRASQATQSGGDHADLCTKK</sequence>
<dbReference type="STRING" id="81409.SAMN04515656_11087"/>
<dbReference type="OrthoDB" id="5071at2"/>
<proteinExistence type="predicted"/>
<evidence type="ECO:0000313" key="2">
    <source>
        <dbReference type="Proteomes" id="UP000199394"/>
    </source>
</evidence>